<organism evidence="1 2">
    <name type="scientific">Trichonephila clavata</name>
    <name type="common">Joro spider</name>
    <name type="synonym">Nephila clavata</name>
    <dbReference type="NCBI Taxonomy" id="2740835"/>
    <lineage>
        <taxon>Eukaryota</taxon>
        <taxon>Metazoa</taxon>
        <taxon>Ecdysozoa</taxon>
        <taxon>Arthropoda</taxon>
        <taxon>Chelicerata</taxon>
        <taxon>Arachnida</taxon>
        <taxon>Araneae</taxon>
        <taxon>Araneomorphae</taxon>
        <taxon>Entelegynae</taxon>
        <taxon>Araneoidea</taxon>
        <taxon>Nephilidae</taxon>
        <taxon>Trichonephila</taxon>
    </lineage>
</organism>
<proteinExistence type="predicted"/>
<evidence type="ECO:0000313" key="2">
    <source>
        <dbReference type="Proteomes" id="UP000887116"/>
    </source>
</evidence>
<name>A0A8X6FAL7_TRICU</name>
<reference evidence="1" key="1">
    <citation type="submission" date="2020-07" db="EMBL/GenBank/DDBJ databases">
        <title>Multicomponent nature underlies the extraordinary mechanical properties of spider dragline silk.</title>
        <authorList>
            <person name="Kono N."/>
            <person name="Nakamura H."/>
            <person name="Mori M."/>
            <person name="Yoshida Y."/>
            <person name="Ohtoshi R."/>
            <person name="Malay A.D."/>
            <person name="Moran D.A.P."/>
            <person name="Tomita M."/>
            <person name="Numata K."/>
            <person name="Arakawa K."/>
        </authorList>
    </citation>
    <scope>NUCLEOTIDE SEQUENCE</scope>
</reference>
<sequence length="131" mass="14831">MRQEPIVDDINIIPTKNAFAGLEIEDVAFDDKKENEDITPPAKVKPIMLHYTTNYNLVLQNLNKSFPNCNNKLTGQYIKIIAPTIEERKPNHGHAKSTRRGILCSSSPIRYPAKSAHKGSALVHFHRRNKS</sequence>
<gene>
    <name evidence="1" type="ORF">TNCT_345241</name>
</gene>
<dbReference type="OrthoDB" id="410155at2759"/>
<comment type="caution">
    <text evidence="1">The sequence shown here is derived from an EMBL/GenBank/DDBJ whole genome shotgun (WGS) entry which is preliminary data.</text>
</comment>
<dbReference type="AlphaFoldDB" id="A0A8X6FAL7"/>
<accession>A0A8X6FAL7</accession>
<dbReference type="EMBL" id="BMAO01011507">
    <property type="protein sequence ID" value="GFQ74246.1"/>
    <property type="molecule type" value="Genomic_DNA"/>
</dbReference>
<keyword evidence="2" id="KW-1185">Reference proteome</keyword>
<protein>
    <submittedName>
        <fullName evidence="1">Uncharacterized protein</fullName>
    </submittedName>
</protein>
<evidence type="ECO:0000313" key="1">
    <source>
        <dbReference type="EMBL" id="GFQ74246.1"/>
    </source>
</evidence>
<dbReference type="Proteomes" id="UP000887116">
    <property type="component" value="Unassembled WGS sequence"/>
</dbReference>